<reference evidence="2" key="1">
    <citation type="submission" date="2022-07" db="EMBL/GenBank/DDBJ databases">
        <title>Genome Sequence of Leucocoprinus birnbaumii.</title>
        <authorList>
            <person name="Buettner E."/>
        </authorList>
    </citation>
    <scope>NUCLEOTIDE SEQUENCE</scope>
    <source>
        <strain evidence="2">VT141</strain>
    </source>
</reference>
<dbReference type="AlphaFoldDB" id="A0AAD5YNY6"/>
<dbReference type="PANTHER" id="PTHR42695">
    <property type="entry name" value="GLUTAMINE AMIDOTRANSFERASE YLR126C-RELATED"/>
    <property type="match status" value="1"/>
</dbReference>
<organism evidence="2 3">
    <name type="scientific">Leucocoprinus birnbaumii</name>
    <dbReference type="NCBI Taxonomy" id="56174"/>
    <lineage>
        <taxon>Eukaryota</taxon>
        <taxon>Fungi</taxon>
        <taxon>Dikarya</taxon>
        <taxon>Basidiomycota</taxon>
        <taxon>Agaricomycotina</taxon>
        <taxon>Agaricomycetes</taxon>
        <taxon>Agaricomycetidae</taxon>
        <taxon>Agaricales</taxon>
        <taxon>Agaricineae</taxon>
        <taxon>Agaricaceae</taxon>
        <taxon>Leucocoprinus</taxon>
    </lineage>
</organism>
<accession>A0AAD5YNY6</accession>
<dbReference type="Gene3D" id="3.40.50.880">
    <property type="match status" value="1"/>
</dbReference>
<dbReference type="GO" id="GO:0005634">
    <property type="term" value="C:nucleus"/>
    <property type="evidence" value="ECO:0007669"/>
    <property type="project" value="TreeGrafter"/>
</dbReference>
<evidence type="ECO:0008006" key="4">
    <source>
        <dbReference type="Google" id="ProtNLM"/>
    </source>
</evidence>
<evidence type="ECO:0000256" key="1">
    <source>
        <dbReference type="SAM" id="MobiDB-lite"/>
    </source>
</evidence>
<dbReference type="InterPro" id="IPR029062">
    <property type="entry name" value="Class_I_gatase-like"/>
</dbReference>
<proteinExistence type="predicted"/>
<feature type="region of interest" description="Disordered" evidence="1">
    <location>
        <begin position="250"/>
        <end position="278"/>
    </location>
</feature>
<evidence type="ECO:0000313" key="2">
    <source>
        <dbReference type="EMBL" id="KAJ3565650.1"/>
    </source>
</evidence>
<keyword evidence="3" id="KW-1185">Reference proteome</keyword>
<dbReference type="Proteomes" id="UP001213000">
    <property type="component" value="Unassembled WGS sequence"/>
</dbReference>
<comment type="caution">
    <text evidence="2">The sequence shown here is derived from an EMBL/GenBank/DDBJ whole genome shotgun (WGS) entry which is preliminary data.</text>
</comment>
<dbReference type="PANTHER" id="PTHR42695:SF5">
    <property type="entry name" value="GLUTAMINE AMIDOTRANSFERASE YLR126C-RELATED"/>
    <property type="match status" value="1"/>
</dbReference>
<dbReference type="EMBL" id="JANIEX010000551">
    <property type="protein sequence ID" value="KAJ3565650.1"/>
    <property type="molecule type" value="Genomic_DNA"/>
</dbReference>
<dbReference type="SUPFAM" id="SSF52317">
    <property type="entry name" value="Class I glutamine amidotransferase-like"/>
    <property type="match status" value="1"/>
</dbReference>
<sequence>MESARTVRVGLLICGTVSEPLEAIHGGYYEIYTRYWKKTTPANSNAKVQIDRYNIKQMHFPDQAIIDEYDIFMVTGSATSAYDDSIPWVRELLAFLKDLIENHPKVKLCGICFGHQISLQEIHRDHVPLESLSSQFTSGELELVGSTGPTGNQGLIKFNQSSAKNSRRTAQDIQVLTLQGHPEFTEPIITGLLRERVDLFGLSTVTDYWGHEGVDDDDEPANKEGTGRRWKKTDGLDIVSQVLWKMVGVSPSIGSNDEDENKERTSEPSRTQRHRRSTISRVQHQEKVYYSRWWAMAGPRLTHFSNQLAGIYGASSWW</sequence>
<dbReference type="InterPro" id="IPR044992">
    <property type="entry name" value="ChyE-like"/>
</dbReference>
<dbReference type="GO" id="GO:0005829">
    <property type="term" value="C:cytosol"/>
    <property type="evidence" value="ECO:0007669"/>
    <property type="project" value="TreeGrafter"/>
</dbReference>
<gene>
    <name evidence="2" type="ORF">NP233_g7493</name>
</gene>
<name>A0AAD5YNY6_9AGAR</name>
<protein>
    <recommendedName>
        <fullName evidence="4">Glutamine amidotransferase domain-containing protein</fullName>
    </recommendedName>
</protein>
<evidence type="ECO:0000313" key="3">
    <source>
        <dbReference type="Proteomes" id="UP001213000"/>
    </source>
</evidence>